<proteinExistence type="predicted"/>
<organism evidence="1 2">
    <name type="scientific">Stentor coeruleus</name>
    <dbReference type="NCBI Taxonomy" id="5963"/>
    <lineage>
        <taxon>Eukaryota</taxon>
        <taxon>Sar</taxon>
        <taxon>Alveolata</taxon>
        <taxon>Ciliophora</taxon>
        <taxon>Postciliodesmatophora</taxon>
        <taxon>Heterotrichea</taxon>
        <taxon>Heterotrichida</taxon>
        <taxon>Stentoridae</taxon>
        <taxon>Stentor</taxon>
    </lineage>
</organism>
<sequence>MIFNFRTENRQPPNKEIQKLINTISVQSPQNAPIQKSHFVNQVLKSAFESLENQLHKTNQGLLDKQYYKTLLSLRLLYEDPLEYLANPPNDEEIFAKSGQKQVKYAEIKDFIINDQVSQSFFDVYGEYVATPADWYIAKREEVREIEHVKWEKSKTLRFNVVIIGVYEENSKFVVKVDRQSKIIEFFGRVCGNKAVEFIEKIVICMDLPDFRLVAVEERDVCDEKFPLVVLGYIQGQVKNGLFDVRKVFDRSFKMMIVKEFYSL</sequence>
<keyword evidence="2" id="KW-1185">Reference proteome</keyword>
<evidence type="ECO:0000313" key="2">
    <source>
        <dbReference type="Proteomes" id="UP000187209"/>
    </source>
</evidence>
<gene>
    <name evidence="1" type="ORF">SteCoe_20547</name>
</gene>
<dbReference type="AlphaFoldDB" id="A0A1R2BS87"/>
<dbReference type="EMBL" id="MPUH01000471">
    <property type="protein sequence ID" value="OMJ79445.1"/>
    <property type="molecule type" value="Genomic_DNA"/>
</dbReference>
<reference evidence="1 2" key="1">
    <citation type="submission" date="2016-11" db="EMBL/GenBank/DDBJ databases">
        <title>The macronuclear genome of Stentor coeruleus: a giant cell with tiny introns.</title>
        <authorList>
            <person name="Slabodnick M."/>
            <person name="Ruby J.G."/>
            <person name="Reiff S.B."/>
            <person name="Swart E.C."/>
            <person name="Gosai S."/>
            <person name="Prabakaran S."/>
            <person name="Witkowska E."/>
            <person name="Larue G.E."/>
            <person name="Fisher S."/>
            <person name="Freeman R.M."/>
            <person name="Gunawardena J."/>
            <person name="Chu W."/>
            <person name="Stover N.A."/>
            <person name="Gregory B.D."/>
            <person name="Nowacki M."/>
            <person name="Derisi J."/>
            <person name="Roy S.W."/>
            <person name="Marshall W.F."/>
            <person name="Sood P."/>
        </authorList>
    </citation>
    <scope>NUCLEOTIDE SEQUENCE [LARGE SCALE GENOMIC DNA]</scope>
    <source>
        <strain evidence="1">WM001</strain>
    </source>
</reference>
<evidence type="ECO:0000313" key="1">
    <source>
        <dbReference type="EMBL" id="OMJ79445.1"/>
    </source>
</evidence>
<protein>
    <submittedName>
        <fullName evidence="1">Uncharacterized protein</fullName>
    </submittedName>
</protein>
<name>A0A1R2BS87_9CILI</name>
<comment type="caution">
    <text evidence="1">The sequence shown here is derived from an EMBL/GenBank/DDBJ whole genome shotgun (WGS) entry which is preliminary data.</text>
</comment>
<accession>A0A1R2BS87</accession>
<dbReference type="Proteomes" id="UP000187209">
    <property type="component" value="Unassembled WGS sequence"/>
</dbReference>